<feature type="compositionally biased region" description="Polar residues" evidence="1">
    <location>
        <begin position="7"/>
        <end position="31"/>
    </location>
</feature>
<feature type="compositionally biased region" description="Low complexity" evidence="1">
    <location>
        <begin position="56"/>
        <end position="71"/>
    </location>
</feature>
<feature type="non-terminal residue" evidence="2">
    <location>
        <position position="1"/>
    </location>
</feature>
<evidence type="ECO:0000313" key="2">
    <source>
        <dbReference type="EMBL" id="CAF5065851.1"/>
    </source>
</evidence>
<feature type="non-terminal residue" evidence="2">
    <location>
        <position position="71"/>
    </location>
</feature>
<dbReference type="AlphaFoldDB" id="A0A8S3EIF8"/>
<proteinExistence type="predicted"/>
<evidence type="ECO:0000256" key="1">
    <source>
        <dbReference type="SAM" id="MobiDB-lite"/>
    </source>
</evidence>
<accession>A0A8S3EIF8</accession>
<dbReference type="Proteomes" id="UP000676336">
    <property type="component" value="Unassembled WGS sequence"/>
</dbReference>
<gene>
    <name evidence="2" type="ORF">SMN809_LOCUS60015</name>
</gene>
<feature type="region of interest" description="Disordered" evidence="1">
    <location>
        <begin position="48"/>
        <end position="71"/>
    </location>
</feature>
<feature type="region of interest" description="Disordered" evidence="1">
    <location>
        <begin position="1"/>
        <end position="36"/>
    </location>
</feature>
<name>A0A8S3EIF8_9BILA</name>
<evidence type="ECO:0000313" key="3">
    <source>
        <dbReference type="Proteomes" id="UP000676336"/>
    </source>
</evidence>
<protein>
    <submittedName>
        <fullName evidence="2">Uncharacterized protein</fullName>
    </submittedName>
</protein>
<dbReference type="EMBL" id="CAJOBI010231649">
    <property type="protein sequence ID" value="CAF5065851.1"/>
    <property type="molecule type" value="Genomic_DNA"/>
</dbReference>
<comment type="caution">
    <text evidence="2">The sequence shown here is derived from an EMBL/GenBank/DDBJ whole genome shotgun (WGS) entry which is preliminary data.</text>
</comment>
<reference evidence="2" key="1">
    <citation type="submission" date="2021-02" db="EMBL/GenBank/DDBJ databases">
        <authorList>
            <person name="Nowell W R."/>
        </authorList>
    </citation>
    <scope>NUCLEOTIDE SEQUENCE</scope>
</reference>
<sequence>NEKTTNRNDSISPQNDSDDTGSTSSENNDNIRTSKLDHVNHVQNICDSLSTSNNMPSLLTDPSLSLLTSEI</sequence>
<organism evidence="2 3">
    <name type="scientific">Rotaria magnacalcarata</name>
    <dbReference type="NCBI Taxonomy" id="392030"/>
    <lineage>
        <taxon>Eukaryota</taxon>
        <taxon>Metazoa</taxon>
        <taxon>Spiralia</taxon>
        <taxon>Gnathifera</taxon>
        <taxon>Rotifera</taxon>
        <taxon>Eurotatoria</taxon>
        <taxon>Bdelloidea</taxon>
        <taxon>Philodinida</taxon>
        <taxon>Philodinidae</taxon>
        <taxon>Rotaria</taxon>
    </lineage>
</organism>